<dbReference type="Proteomes" id="UP000243406">
    <property type="component" value="Unassembled WGS sequence"/>
</dbReference>
<feature type="domain" description="Rhodanese" evidence="3">
    <location>
        <begin position="13"/>
        <end position="131"/>
    </location>
</feature>
<dbReference type="PANTHER" id="PTHR11364:SF27">
    <property type="entry name" value="SULFURTRANSFERASE"/>
    <property type="match status" value="1"/>
</dbReference>
<sequence>MKNFIEAFEVKSNLDEYVIIDCRFDLVETDYGIKAYKNSHIKNAFFFDLEGDMSAKKSVHGGRHPLPDMAMFINKLEAIGISNDTKILVYDDDISVAARLWWMLKYIGITNVKILNGGINAAAQAGIEMESGEPNKSNHLKGKIDARINNDLLIEMDELKIIISKGKNYILIDSRSPERYKGLIEPYDKIPGRIPTSINIFFKDVMNENRIKEIEDLKKVYNNIDSDKMVIAYCGSGVTAPINIVAMDEVGLYSRLYLGSYSDYVSYKDNVIEKD</sequence>
<dbReference type="PROSITE" id="PS50206">
    <property type="entry name" value="RHODANESE_3"/>
    <property type="match status" value="2"/>
</dbReference>
<dbReference type="Gene3D" id="3.40.250.10">
    <property type="entry name" value="Rhodanese-like domain"/>
    <property type="match status" value="2"/>
</dbReference>
<dbReference type="AlphaFoldDB" id="A0A1T4ZR40"/>
<dbReference type="Pfam" id="PF00581">
    <property type="entry name" value="Rhodanese"/>
    <property type="match status" value="2"/>
</dbReference>
<dbReference type="SMART" id="SM00450">
    <property type="entry name" value="RHOD"/>
    <property type="match status" value="2"/>
</dbReference>
<dbReference type="GO" id="GO:0004792">
    <property type="term" value="F:thiosulfate-cyanide sulfurtransferase activity"/>
    <property type="evidence" value="ECO:0007669"/>
    <property type="project" value="TreeGrafter"/>
</dbReference>
<keyword evidence="1 4" id="KW-0808">Transferase</keyword>
<proteinExistence type="predicted"/>
<dbReference type="EMBL" id="FUYN01000001">
    <property type="protein sequence ID" value="SKB25019.1"/>
    <property type="molecule type" value="Genomic_DNA"/>
</dbReference>
<dbReference type="SUPFAM" id="SSF52821">
    <property type="entry name" value="Rhodanese/Cell cycle control phosphatase"/>
    <property type="match status" value="2"/>
</dbReference>
<keyword evidence="4" id="KW-0670">Pyruvate</keyword>
<dbReference type="InterPro" id="IPR001763">
    <property type="entry name" value="Rhodanese-like_dom"/>
</dbReference>
<keyword evidence="5" id="KW-1185">Reference proteome</keyword>
<reference evidence="5" key="1">
    <citation type="submission" date="2017-02" db="EMBL/GenBank/DDBJ databases">
        <authorList>
            <person name="Varghese N."/>
            <person name="Submissions S."/>
        </authorList>
    </citation>
    <scope>NUCLEOTIDE SEQUENCE [LARGE SCALE GENOMIC DNA]</scope>
    <source>
        <strain evidence="5">ATCC 35199</strain>
    </source>
</reference>
<protein>
    <submittedName>
        <fullName evidence="4">Thiosulfate/3-mercaptopyruvate sulfurtransferase</fullName>
    </submittedName>
</protein>
<dbReference type="InterPro" id="IPR045078">
    <property type="entry name" value="TST/MPST-like"/>
</dbReference>
<gene>
    <name evidence="4" type="ORF">SAMN02745120_0235</name>
</gene>
<name>A0A1T4ZR40_9FIRM</name>
<feature type="domain" description="Rhodanese" evidence="3">
    <location>
        <begin position="165"/>
        <end position="273"/>
    </location>
</feature>
<organism evidence="4 5">
    <name type="scientific">Acetoanaerobium noterae</name>
    <dbReference type="NCBI Taxonomy" id="745369"/>
    <lineage>
        <taxon>Bacteria</taxon>
        <taxon>Bacillati</taxon>
        <taxon>Bacillota</taxon>
        <taxon>Clostridia</taxon>
        <taxon>Peptostreptococcales</taxon>
        <taxon>Filifactoraceae</taxon>
        <taxon>Acetoanaerobium</taxon>
    </lineage>
</organism>
<accession>A0A1T4ZR40</accession>
<keyword evidence="2" id="KW-0677">Repeat</keyword>
<evidence type="ECO:0000313" key="5">
    <source>
        <dbReference type="Proteomes" id="UP000243406"/>
    </source>
</evidence>
<dbReference type="PANTHER" id="PTHR11364">
    <property type="entry name" value="THIOSULFATE SULFERTANSFERASE"/>
    <property type="match status" value="1"/>
</dbReference>
<dbReference type="OrthoDB" id="9770030at2"/>
<dbReference type="CDD" id="cd01448">
    <property type="entry name" value="TST_Repeat_1"/>
    <property type="match status" value="1"/>
</dbReference>
<dbReference type="RefSeq" id="WP_079588235.1">
    <property type="nucleotide sequence ID" value="NZ_FUYN01000001.1"/>
</dbReference>
<evidence type="ECO:0000256" key="2">
    <source>
        <dbReference type="ARBA" id="ARBA00022737"/>
    </source>
</evidence>
<dbReference type="CDD" id="cd01449">
    <property type="entry name" value="TST_Repeat_2"/>
    <property type="match status" value="1"/>
</dbReference>
<evidence type="ECO:0000256" key="1">
    <source>
        <dbReference type="ARBA" id="ARBA00022679"/>
    </source>
</evidence>
<evidence type="ECO:0000259" key="3">
    <source>
        <dbReference type="PROSITE" id="PS50206"/>
    </source>
</evidence>
<dbReference type="InterPro" id="IPR036873">
    <property type="entry name" value="Rhodanese-like_dom_sf"/>
</dbReference>
<evidence type="ECO:0000313" key="4">
    <source>
        <dbReference type="EMBL" id="SKB25019.1"/>
    </source>
</evidence>